<comment type="caution">
    <text evidence="4">The sequence shown here is derived from an EMBL/GenBank/DDBJ whole genome shotgun (WGS) entry which is preliminary data.</text>
</comment>
<accession>A0A8S3ZEQ4</accession>
<sequence>MTLGVIVTVCVAMGLVLSAVAVSPVTLRLFDGDSNWIHINFYEDDFLKFSVCMRTINSLSCTADLSRDAKHPNEVDDMKVLTVDKPEVLRISKAYSHVFSCNTSISKQQLVCRRLLADSNLCGTHVRTDYFRFVNESTPSSRCVGFRFSAIKESLLYDPISDGIEMCNISCNATGDTRHSSKPERHTSPRLPVEDGSTEATSRDSTEGLRHSSREPFHHHRDDDDDDKDKTHIIIAAVVSMVVTSGLIISGFLFRKHILGMRRNPNAQAEYVANNTTKDHTNNNINGHQEKTPPTSANSTDSSDLSLSTV</sequence>
<evidence type="ECO:0000256" key="2">
    <source>
        <dbReference type="SAM" id="Phobius"/>
    </source>
</evidence>
<keyword evidence="2" id="KW-0472">Membrane</keyword>
<feature type="signal peptide" evidence="3">
    <location>
        <begin position="1"/>
        <end position="21"/>
    </location>
</feature>
<feature type="compositionally biased region" description="Polar residues" evidence="1">
    <location>
        <begin position="282"/>
        <end position="298"/>
    </location>
</feature>
<reference evidence="4" key="1">
    <citation type="submission" date="2021-04" db="EMBL/GenBank/DDBJ databases">
        <authorList>
            <consortium name="Molecular Ecology Group"/>
        </authorList>
    </citation>
    <scope>NUCLEOTIDE SEQUENCE</scope>
</reference>
<feature type="compositionally biased region" description="Basic and acidic residues" evidence="1">
    <location>
        <begin position="176"/>
        <end position="187"/>
    </location>
</feature>
<feature type="compositionally biased region" description="Low complexity" evidence="1">
    <location>
        <begin position="299"/>
        <end position="310"/>
    </location>
</feature>
<evidence type="ECO:0000313" key="5">
    <source>
        <dbReference type="Proteomes" id="UP000678393"/>
    </source>
</evidence>
<evidence type="ECO:0000256" key="3">
    <source>
        <dbReference type="SAM" id="SignalP"/>
    </source>
</evidence>
<dbReference type="AlphaFoldDB" id="A0A8S3ZEQ4"/>
<evidence type="ECO:0000256" key="1">
    <source>
        <dbReference type="SAM" id="MobiDB-lite"/>
    </source>
</evidence>
<feature type="compositionally biased region" description="Basic and acidic residues" evidence="1">
    <location>
        <begin position="201"/>
        <end position="227"/>
    </location>
</feature>
<dbReference type="EMBL" id="CAJHNH020002058">
    <property type="protein sequence ID" value="CAG5125451.1"/>
    <property type="molecule type" value="Genomic_DNA"/>
</dbReference>
<feature type="region of interest" description="Disordered" evidence="1">
    <location>
        <begin position="175"/>
        <end position="227"/>
    </location>
</feature>
<feature type="transmembrane region" description="Helical" evidence="2">
    <location>
        <begin position="233"/>
        <end position="254"/>
    </location>
</feature>
<organism evidence="4 5">
    <name type="scientific">Candidula unifasciata</name>
    <dbReference type="NCBI Taxonomy" id="100452"/>
    <lineage>
        <taxon>Eukaryota</taxon>
        <taxon>Metazoa</taxon>
        <taxon>Spiralia</taxon>
        <taxon>Lophotrochozoa</taxon>
        <taxon>Mollusca</taxon>
        <taxon>Gastropoda</taxon>
        <taxon>Heterobranchia</taxon>
        <taxon>Euthyneura</taxon>
        <taxon>Panpulmonata</taxon>
        <taxon>Eupulmonata</taxon>
        <taxon>Stylommatophora</taxon>
        <taxon>Helicina</taxon>
        <taxon>Helicoidea</taxon>
        <taxon>Geomitridae</taxon>
        <taxon>Candidula</taxon>
    </lineage>
</organism>
<keyword evidence="2" id="KW-1133">Transmembrane helix</keyword>
<evidence type="ECO:0000313" key="4">
    <source>
        <dbReference type="EMBL" id="CAG5125451.1"/>
    </source>
</evidence>
<dbReference type="Proteomes" id="UP000678393">
    <property type="component" value="Unassembled WGS sequence"/>
</dbReference>
<proteinExistence type="predicted"/>
<keyword evidence="5" id="KW-1185">Reference proteome</keyword>
<keyword evidence="2" id="KW-0812">Transmembrane</keyword>
<feature type="region of interest" description="Disordered" evidence="1">
    <location>
        <begin position="277"/>
        <end position="310"/>
    </location>
</feature>
<protein>
    <submittedName>
        <fullName evidence="4">Uncharacterized protein</fullName>
    </submittedName>
</protein>
<name>A0A8S3ZEQ4_9EUPU</name>
<feature type="chain" id="PRO_5035929013" evidence="3">
    <location>
        <begin position="22"/>
        <end position="310"/>
    </location>
</feature>
<gene>
    <name evidence="4" type="ORF">CUNI_LOCUS11009</name>
</gene>
<keyword evidence="3" id="KW-0732">Signal</keyword>